<feature type="domain" description="VTT" evidence="9">
    <location>
        <begin position="124"/>
        <end position="232"/>
    </location>
</feature>
<keyword evidence="6 8" id="KW-0472">Membrane</keyword>
<dbReference type="STRING" id="630515.SAMN04489812_5076"/>
<evidence type="ECO:0000256" key="5">
    <source>
        <dbReference type="ARBA" id="ARBA00022989"/>
    </source>
</evidence>
<feature type="region of interest" description="Disordered" evidence="7">
    <location>
        <begin position="1"/>
        <end position="59"/>
    </location>
</feature>
<dbReference type="PANTHER" id="PTHR42709:SF6">
    <property type="entry name" value="UNDECAPRENYL PHOSPHATE TRANSPORTER A"/>
    <property type="match status" value="1"/>
</dbReference>
<evidence type="ECO:0000259" key="9">
    <source>
        <dbReference type="Pfam" id="PF09335"/>
    </source>
</evidence>
<feature type="compositionally biased region" description="Basic and acidic residues" evidence="7">
    <location>
        <begin position="41"/>
        <end position="59"/>
    </location>
</feature>
<evidence type="ECO:0000256" key="2">
    <source>
        <dbReference type="ARBA" id="ARBA00010792"/>
    </source>
</evidence>
<comment type="subcellular location">
    <subcellularLocation>
        <location evidence="1">Cell membrane</location>
        <topology evidence="1">Multi-pass membrane protein</topology>
    </subcellularLocation>
</comment>
<dbReference type="AlphaFoldDB" id="A0A1H1Z9R8"/>
<feature type="transmembrane region" description="Helical" evidence="8">
    <location>
        <begin position="212"/>
        <end position="230"/>
    </location>
</feature>
<evidence type="ECO:0000256" key="4">
    <source>
        <dbReference type="ARBA" id="ARBA00022692"/>
    </source>
</evidence>
<dbReference type="Pfam" id="PF09335">
    <property type="entry name" value="VTT_dom"/>
    <property type="match status" value="1"/>
</dbReference>
<feature type="transmembrane region" description="Helical" evidence="8">
    <location>
        <begin position="123"/>
        <end position="140"/>
    </location>
</feature>
<evidence type="ECO:0000256" key="8">
    <source>
        <dbReference type="SAM" id="Phobius"/>
    </source>
</evidence>
<proteinExistence type="inferred from homology"/>
<organism evidence="10 11">
    <name type="scientific">Microlunatus soli</name>
    <dbReference type="NCBI Taxonomy" id="630515"/>
    <lineage>
        <taxon>Bacteria</taxon>
        <taxon>Bacillati</taxon>
        <taxon>Actinomycetota</taxon>
        <taxon>Actinomycetes</taxon>
        <taxon>Propionibacteriales</taxon>
        <taxon>Propionibacteriaceae</taxon>
        <taxon>Microlunatus</taxon>
    </lineage>
</organism>
<dbReference type="RefSeq" id="WP_091528762.1">
    <property type="nucleotide sequence ID" value="NZ_LT629772.1"/>
</dbReference>
<evidence type="ECO:0000313" key="10">
    <source>
        <dbReference type="EMBL" id="SDT30337.1"/>
    </source>
</evidence>
<evidence type="ECO:0000256" key="6">
    <source>
        <dbReference type="ARBA" id="ARBA00023136"/>
    </source>
</evidence>
<feature type="transmembrane region" description="Helical" evidence="8">
    <location>
        <begin position="250"/>
        <end position="266"/>
    </location>
</feature>
<dbReference type="GO" id="GO:0005886">
    <property type="term" value="C:plasma membrane"/>
    <property type="evidence" value="ECO:0007669"/>
    <property type="project" value="UniProtKB-SubCell"/>
</dbReference>
<comment type="similarity">
    <text evidence="2">Belongs to the DedA family.</text>
</comment>
<dbReference type="InterPro" id="IPR051311">
    <property type="entry name" value="DedA_domain"/>
</dbReference>
<name>A0A1H1Z9R8_9ACTN</name>
<evidence type="ECO:0000256" key="7">
    <source>
        <dbReference type="SAM" id="MobiDB-lite"/>
    </source>
</evidence>
<feature type="transmembrane region" description="Helical" evidence="8">
    <location>
        <begin position="180"/>
        <end position="200"/>
    </location>
</feature>
<protein>
    <submittedName>
        <fullName evidence="10">Membrane protein DedA, SNARE-associated domain</fullName>
    </submittedName>
</protein>
<evidence type="ECO:0000256" key="1">
    <source>
        <dbReference type="ARBA" id="ARBA00004651"/>
    </source>
</evidence>
<dbReference type="Proteomes" id="UP000199103">
    <property type="component" value="Chromosome I"/>
</dbReference>
<evidence type="ECO:0000313" key="11">
    <source>
        <dbReference type="Proteomes" id="UP000199103"/>
    </source>
</evidence>
<dbReference type="OrthoDB" id="3727474at2"/>
<keyword evidence="4 8" id="KW-0812">Transmembrane</keyword>
<keyword evidence="11" id="KW-1185">Reference proteome</keyword>
<accession>A0A1H1Z9R8</accession>
<keyword evidence="3" id="KW-1003">Cell membrane</keyword>
<dbReference type="PANTHER" id="PTHR42709">
    <property type="entry name" value="ALKALINE PHOSPHATASE LIKE PROTEIN"/>
    <property type="match status" value="1"/>
</dbReference>
<feature type="transmembrane region" description="Helical" evidence="8">
    <location>
        <begin position="70"/>
        <end position="87"/>
    </location>
</feature>
<reference evidence="10 11" key="1">
    <citation type="submission" date="2016-10" db="EMBL/GenBank/DDBJ databases">
        <authorList>
            <person name="de Groot N.N."/>
        </authorList>
    </citation>
    <scope>NUCLEOTIDE SEQUENCE [LARGE SCALE GENOMIC DNA]</scope>
    <source>
        <strain evidence="10 11">DSM 21800</strain>
    </source>
</reference>
<sequence length="277" mass="29869">MSAPEHPAETTASADAEQQDTPQQDGPLQDGVADEGGAGDRPNDTAEPAPKEWWDDSRMPWKGKPGRSDILCWAGFSLSGIIGLIMIPLRPILIAHNVLLLVAITGSRSGLVTSGALAAVGRADWWPVALVLGIISSMKWDPLFWWAGKLWGRGLIDVVAGRSKWAAKNADRAERLARRFGIPAILIVYIVPLPAAVIYATVGMAGMRLRTFLAVDLLGSAVMCSLYVYLGHRLGQRAVDVVEVIARYSGYISLALLALIIGQAIWRARRKARTAAV</sequence>
<gene>
    <name evidence="10" type="ORF">SAMN04489812_5076</name>
</gene>
<feature type="transmembrane region" description="Helical" evidence="8">
    <location>
        <begin position="93"/>
        <end position="111"/>
    </location>
</feature>
<dbReference type="EMBL" id="LT629772">
    <property type="protein sequence ID" value="SDT30337.1"/>
    <property type="molecule type" value="Genomic_DNA"/>
</dbReference>
<dbReference type="InterPro" id="IPR032816">
    <property type="entry name" value="VTT_dom"/>
</dbReference>
<keyword evidence="5 8" id="KW-1133">Transmembrane helix</keyword>
<evidence type="ECO:0000256" key="3">
    <source>
        <dbReference type="ARBA" id="ARBA00022475"/>
    </source>
</evidence>